<dbReference type="InterPro" id="IPR002048">
    <property type="entry name" value="EF_hand_dom"/>
</dbReference>
<dbReference type="GeneTree" id="ENSGT00940000154297"/>
<dbReference type="GO" id="GO:0005509">
    <property type="term" value="F:calcium ion binding"/>
    <property type="evidence" value="ECO:0007669"/>
    <property type="project" value="InterPro"/>
</dbReference>
<dbReference type="Pfam" id="PF13499">
    <property type="entry name" value="EF-hand_7"/>
    <property type="match status" value="1"/>
</dbReference>
<dbReference type="SUPFAM" id="SSF47473">
    <property type="entry name" value="EF-hand"/>
    <property type="match status" value="1"/>
</dbReference>
<dbReference type="PANTHER" id="PTHR24114">
    <property type="entry name" value="LEUCINE RICH REPEAT FAMILY PROTEIN"/>
    <property type="match status" value="1"/>
</dbReference>
<dbReference type="SUPFAM" id="SSF52047">
    <property type="entry name" value="RNI-like"/>
    <property type="match status" value="1"/>
</dbReference>
<dbReference type="InterPro" id="IPR032675">
    <property type="entry name" value="LRR_dom_sf"/>
</dbReference>
<dbReference type="Pfam" id="PF13516">
    <property type="entry name" value="LRR_6"/>
    <property type="match status" value="7"/>
</dbReference>
<reference evidence="3" key="1">
    <citation type="journal article" date="2004" name="Nature">
        <title>Genome duplication in the teleost fish Tetraodon nigroviridis reveals the early vertebrate proto-karyotype.</title>
        <authorList>
            <person name="Jaillon O."/>
            <person name="Aury J.-M."/>
            <person name="Brunet F."/>
            <person name="Petit J.-L."/>
            <person name="Stange-Thomann N."/>
            <person name="Mauceli E."/>
            <person name="Bouneau L."/>
            <person name="Fischer C."/>
            <person name="Ozouf-Costaz C."/>
            <person name="Bernot A."/>
            <person name="Nicaud S."/>
            <person name="Jaffe D."/>
            <person name="Fisher S."/>
            <person name="Lutfalla G."/>
            <person name="Dossat C."/>
            <person name="Segurens B."/>
            <person name="Dasilva C."/>
            <person name="Salanoubat M."/>
            <person name="Levy M."/>
            <person name="Boudet N."/>
            <person name="Castellano S."/>
            <person name="Anthouard V."/>
            <person name="Jubin C."/>
            <person name="Castelli V."/>
            <person name="Katinka M."/>
            <person name="Vacherie B."/>
            <person name="Biemont C."/>
            <person name="Skalli Z."/>
            <person name="Cattolico L."/>
            <person name="Poulain J."/>
            <person name="De Berardinis V."/>
            <person name="Cruaud C."/>
            <person name="Duprat S."/>
            <person name="Brottier P."/>
            <person name="Coutanceau J.-P."/>
            <person name="Gouzy J."/>
            <person name="Parra G."/>
            <person name="Lardier G."/>
            <person name="Chapple C."/>
            <person name="McKernan K.J."/>
            <person name="McEwan P."/>
            <person name="Bosak S."/>
            <person name="Kellis M."/>
            <person name="Volff J.-N."/>
            <person name="Guigo R."/>
            <person name="Zody M.C."/>
            <person name="Mesirov J."/>
            <person name="Lindblad-Toh K."/>
            <person name="Birren B."/>
            <person name="Nusbaum C."/>
            <person name="Kahn D."/>
            <person name="Robinson-Rechavi M."/>
            <person name="Laudet V."/>
            <person name="Schachter V."/>
            <person name="Quetier F."/>
            <person name="Saurin W."/>
            <person name="Scarpelli C."/>
            <person name="Wincker P."/>
            <person name="Lander E.S."/>
            <person name="Weissenbach J."/>
            <person name="Roest Crollius H."/>
        </authorList>
    </citation>
    <scope>NUCLEOTIDE SEQUENCE [LARGE SCALE GENOMIC DNA]</scope>
</reference>
<dbReference type="InterPro" id="IPR001611">
    <property type="entry name" value="Leu-rich_rpt"/>
</dbReference>
<accession>H3DJ66</accession>
<proteinExistence type="predicted"/>
<dbReference type="SMART" id="SM00368">
    <property type="entry name" value="LRR_RI"/>
    <property type="match status" value="8"/>
</dbReference>
<sequence>TDAESDTDQDLDGKAEGNMETSVPKLYLQACKLLGVVPVSYFIRNHDSTTMTLTHHGLGPLGCKALAIALVSDMHINTLELADNQIQAEGAKYLLEMMKANLTVHHLDLSSNCLRSAGAPYVAQILVDNVSLKTLKLSGNEFTDDDAKYFADALSINSRLKELDLSHNEFRGKGGEHMGQLLANNEGMELLDLSWNHIRMKGAVAFCAGLRVNTCLKHLDLSWNGFGNEGALALGEALKFNNTLVHLNLNNNRITNEGVGMLCRGLEHNDTLQILQLAYNSLTVEGELALLTVVKKASQSALEEIDLCNVLVNESFMHLLELTCQEHPGLEVQYGGIGGFIAKKPPKRADPMKVIQDYLDERKLRLWDFFRNIDKDGTMRVPVDDFRRAVQKQSSIPLDRHHIEELIERLDRDRTGMVDYRGLSAISLQGLGRH</sequence>
<dbReference type="PROSITE" id="PS50222">
    <property type="entry name" value="EF_HAND_2"/>
    <property type="match status" value="1"/>
</dbReference>
<feature type="domain" description="EF-hand" evidence="1">
    <location>
        <begin position="361"/>
        <end position="396"/>
    </location>
</feature>
<dbReference type="Gene3D" id="3.80.10.10">
    <property type="entry name" value="Ribonuclease Inhibitor"/>
    <property type="match status" value="2"/>
</dbReference>
<dbReference type="Gene3D" id="1.10.238.10">
    <property type="entry name" value="EF-hand"/>
    <property type="match status" value="1"/>
</dbReference>
<name>H3DJ66_TETNG</name>
<reference evidence="2" key="2">
    <citation type="submission" date="2025-08" db="UniProtKB">
        <authorList>
            <consortium name="Ensembl"/>
        </authorList>
    </citation>
    <scope>IDENTIFICATION</scope>
</reference>
<evidence type="ECO:0000259" key="1">
    <source>
        <dbReference type="PROSITE" id="PS50222"/>
    </source>
</evidence>
<dbReference type="Proteomes" id="UP000007303">
    <property type="component" value="Unassembled WGS sequence"/>
</dbReference>
<evidence type="ECO:0000313" key="3">
    <source>
        <dbReference type="Proteomes" id="UP000007303"/>
    </source>
</evidence>
<dbReference type="AlphaFoldDB" id="H3DJ66"/>
<evidence type="ECO:0000313" key="2">
    <source>
        <dbReference type="Ensembl" id="ENSTNIP00000020561.1"/>
    </source>
</evidence>
<dbReference type="HOGENOM" id="CLU_017147_3_2_1"/>
<dbReference type="InterPro" id="IPR011992">
    <property type="entry name" value="EF-hand-dom_pair"/>
</dbReference>
<dbReference type="PANTHER" id="PTHR24114:SF49">
    <property type="entry name" value="LEUCINE-RICH REPEAT-CONTAINING PROTEIN 74A"/>
    <property type="match status" value="1"/>
</dbReference>
<dbReference type="Ensembl" id="ENSTNIT00000020793.1">
    <property type="protein sequence ID" value="ENSTNIP00000020561.1"/>
    <property type="gene ID" value="ENSTNIG00000017421.1"/>
</dbReference>
<keyword evidence="3" id="KW-1185">Reference proteome</keyword>
<reference evidence="2" key="3">
    <citation type="submission" date="2025-09" db="UniProtKB">
        <authorList>
            <consortium name="Ensembl"/>
        </authorList>
    </citation>
    <scope>IDENTIFICATION</scope>
</reference>
<dbReference type="InterPro" id="IPR052394">
    <property type="entry name" value="LRR-containing"/>
</dbReference>
<organism evidence="2 3">
    <name type="scientific">Tetraodon nigroviridis</name>
    <name type="common">Spotted green pufferfish</name>
    <name type="synonym">Chelonodon nigroviridis</name>
    <dbReference type="NCBI Taxonomy" id="99883"/>
    <lineage>
        <taxon>Eukaryota</taxon>
        <taxon>Metazoa</taxon>
        <taxon>Chordata</taxon>
        <taxon>Craniata</taxon>
        <taxon>Vertebrata</taxon>
        <taxon>Euteleostomi</taxon>
        <taxon>Actinopterygii</taxon>
        <taxon>Neopterygii</taxon>
        <taxon>Teleostei</taxon>
        <taxon>Neoteleostei</taxon>
        <taxon>Acanthomorphata</taxon>
        <taxon>Eupercaria</taxon>
        <taxon>Tetraodontiformes</taxon>
        <taxon>Tetradontoidea</taxon>
        <taxon>Tetraodontidae</taxon>
        <taxon>Tetraodon</taxon>
    </lineage>
</organism>
<protein>
    <submittedName>
        <fullName evidence="2">Leucine rich repeat containing 74A</fullName>
    </submittedName>
</protein>